<dbReference type="SUPFAM" id="SSF49482">
    <property type="entry name" value="Aromatic compound dioxygenase"/>
    <property type="match status" value="1"/>
</dbReference>
<dbReference type="RefSeq" id="WP_111590795.1">
    <property type="nucleotide sequence ID" value="NZ_QLMA01000001.1"/>
</dbReference>
<reference evidence="3 4" key="1">
    <citation type="submission" date="2018-06" db="EMBL/GenBank/DDBJ databases">
        <title>Genomic Encyclopedia of Archaeal and Bacterial Type Strains, Phase II (KMG-II): from individual species to whole genera.</title>
        <authorList>
            <person name="Goeker M."/>
        </authorList>
    </citation>
    <scope>NUCLEOTIDE SEQUENCE [LARGE SCALE GENOMIC DNA]</scope>
    <source>
        <strain evidence="3 4">DSM 29821</strain>
    </source>
</reference>
<evidence type="ECO:0000259" key="2">
    <source>
        <dbReference type="Pfam" id="PF00775"/>
    </source>
</evidence>
<feature type="compositionally biased region" description="Low complexity" evidence="1">
    <location>
        <begin position="41"/>
        <end position="51"/>
    </location>
</feature>
<dbReference type="Pfam" id="PF00775">
    <property type="entry name" value="Dioxygenase_C"/>
    <property type="match status" value="1"/>
</dbReference>
<keyword evidence="4" id="KW-1185">Reference proteome</keyword>
<dbReference type="PANTHER" id="PTHR34315">
    <property type="match status" value="1"/>
</dbReference>
<dbReference type="InterPro" id="IPR000627">
    <property type="entry name" value="Intradiol_dOase_C"/>
</dbReference>
<dbReference type="InterPro" id="IPR015889">
    <property type="entry name" value="Intradiol_dOase_core"/>
</dbReference>
<dbReference type="AlphaFoldDB" id="A0A327WBL7"/>
<gene>
    <name evidence="3" type="ORF">CLV59_101914</name>
</gene>
<dbReference type="OrthoDB" id="9800887at2"/>
<feature type="domain" description="Intradiol ring-cleavage dioxygenases" evidence="2">
    <location>
        <begin position="79"/>
        <end position="186"/>
    </location>
</feature>
<dbReference type="GO" id="GO:0008199">
    <property type="term" value="F:ferric iron binding"/>
    <property type="evidence" value="ECO:0007669"/>
    <property type="project" value="InterPro"/>
</dbReference>
<keyword evidence="3" id="KW-0560">Oxidoreductase</keyword>
<keyword evidence="3" id="KW-0223">Dioxygenase</keyword>
<dbReference type="EMBL" id="QLMA01000001">
    <property type="protein sequence ID" value="RAJ88147.1"/>
    <property type="molecule type" value="Genomic_DNA"/>
</dbReference>
<dbReference type="PROSITE" id="PS51257">
    <property type="entry name" value="PROKAR_LIPOPROTEIN"/>
    <property type="match status" value="1"/>
</dbReference>
<protein>
    <submittedName>
        <fullName evidence="3">Dioxygenase-like protein</fullName>
    </submittedName>
</protein>
<evidence type="ECO:0000313" key="4">
    <source>
        <dbReference type="Proteomes" id="UP000249819"/>
    </source>
</evidence>
<evidence type="ECO:0000313" key="3">
    <source>
        <dbReference type="EMBL" id="RAJ88147.1"/>
    </source>
</evidence>
<sequence length="243" mass="26447">MEQSRKKFLKNLVIGAAAIPTVFGACKKNDSDKSTSGETGANSNNSACANSPQETDGPYPLYSSRNNSITHMDITEGKTGIPLNVIINILNVNNNCKPLENARVDIWHCDKDGYYSGYTNIGYLGTQNNENATFCRGIQSSDANGQVKFATIYPGWYTGRITHIHAQVYVNNTLKVTTQIAFPDDINTIVYKTNLYAAHGQNTSVARNSADGIFADSLYAELAEVTANTNGGYDMIHTIRISA</sequence>
<name>A0A327WBL7_9BACT</name>
<dbReference type="PANTHER" id="PTHR34315:SF1">
    <property type="entry name" value="INTRADIOL RING-CLEAVAGE DIOXYGENASES DOMAIN-CONTAINING PROTEIN-RELATED"/>
    <property type="match status" value="1"/>
</dbReference>
<dbReference type="GO" id="GO:0016702">
    <property type="term" value="F:oxidoreductase activity, acting on single donors with incorporation of molecular oxygen, incorporation of two atoms of oxygen"/>
    <property type="evidence" value="ECO:0007669"/>
    <property type="project" value="InterPro"/>
</dbReference>
<evidence type="ECO:0000256" key="1">
    <source>
        <dbReference type="SAM" id="MobiDB-lite"/>
    </source>
</evidence>
<accession>A0A327WBL7</accession>
<dbReference type="Gene3D" id="2.60.130.10">
    <property type="entry name" value="Aromatic compound dioxygenase"/>
    <property type="match status" value="1"/>
</dbReference>
<proteinExistence type="predicted"/>
<dbReference type="Proteomes" id="UP000249819">
    <property type="component" value="Unassembled WGS sequence"/>
</dbReference>
<comment type="caution">
    <text evidence="3">The sequence shown here is derived from an EMBL/GenBank/DDBJ whole genome shotgun (WGS) entry which is preliminary data.</text>
</comment>
<feature type="region of interest" description="Disordered" evidence="1">
    <location>
        <begin position="30"/>
        <end position="62"/>
    </location>
</feature>
<organism evidence="3 4">
    <name type="scientific">Chitinophaga dinghuensis</name>
    <dbReference type="NCBI Taxonomy" id="1539050"/>
    <lineage>
        <taxon>Bacteria</taxon>
        <taxon>Pseudomonadati</taxon>
        <taxon>Bacteroidota</taxon>
        <taxon>Chitinophagia</taxon>
        <taxon>Chitinophagales</taxon>
        <taxon>Chitinophagaceae</taxon>
        <taxon>Chitinophaga</taxon>
    </lineage>
</organism>